<feature type="transmembrane region" description="Helical" evidence="7">
    <location>
        <begin position="182"/>
        <end position="208"/>
    </location>
</feature>
<evidence type="ECO:0000256" key="4">
    <source>
        <dbReference type="ARBA" id="ARBA00022692"/>
    </source>
</evidence>
<dbReference type="EMBL" id="JARBDR010000337">
    <property type="protein sequence ID" value="KAJ8315817.1"/>
    <property type="molecule type" value="Genomic_DNA"/>
</dbReference>
<feature type="transmembrane region" description="Helical" evidence="7">
    <location>
        <begin position="509"/>
        <end position="528"/>
    </location>
</feature>
<feature type="transmembrane region" description="Helical" evidence="7">
    <location>
        <begin position="123"/>
        <end position="146"/>
    </location>
</feature>
<evidence type="ECO:0000256" key="6">
    <source>
        <dbReference type="ARBA" id="ARBA00023136"/>
    </source>
</evidence>
<evidence type="ECO:0000313" key="10">
    <source>
        <dbReference type="Proteomes" id="UP001217089"/>
    </source>
</evidence>
<name>A0ABQ9FES0_TEGGR</name>
<dbReference type="PANTHER" id="PTHR23511">
    <property type="entry name" value="SYNAPTIC VESICLE GLYCOPROTEIN 2"/>
    <property type="match status" value="1"/>
</dbReference>
<feature type="domain" description="Major facilitator superfamily (MFS) profile" evidence="8">
    <location>
        <begin position="55"/>
        <end position="533"/>
    </location>
</feature>
<evidence type="ECO:0000256" key="2">
    <source>
        <dbReference type="ARBA" id="ARBA00008335"/>
    </source>
</evidence>
<feature type="transmembrane region" description="Helical" evidence="7">
    <location>
        <begin position="220"/>
        <end position="241"/>
    </location>
</feature>
<dbReference type="InterPro" id="IPR011701">
    <property type="entry name" value="MFS"/>
</dbReference>
<organism evidence="9 10">
    <name type="scientific">Tegillarca granosa</name>
    <name type="common">Malaysian cockle</name>
    <name type="synonym">Anadara granosa</name>
    <dbReference type="NCBI Taxonomy" id="220873"/>
    <lineage>
        <taxon>Eukaryota</taxon>
        <taxon>Metazoa</taxon>
        <taxon>Spiralia</taxon>
        <taxon>Lophotrochozoa</taxon>
        <taxon>Mollusca</taxon>
        <taxon>Bivalvia</taxon>
        <taxon>Autobranchia</taxon>
        <taxon>Pteriomorphia</taxon>
        <taxon>Arcoida</taxon>
        <taxon>Arcoidea</taxon>
        <taxon>Arcidae</taxon>
        <taxon>Tegillarca</taxon>
    </lineage>
</organism>
<accession>A0ABQ9FES0</accession>
<gene>
    <name evidence="9" type="ORF">KUTeg_007967</name>
</gene>
<evidence type="ECO:0000256" key="7">
    <source>
        <dbReference type="SAM" id="Phobius"/>
    </source>
</evidence>
<evidence type="ECO:0000259" key="8">
    <source>
        <dbReference type="PROSITE" id="PS50850"/>
    </source>
</evidence>
<evidence type="ECO:0000313" key="9">
    <source>
        <dbReference type="EMBL" id="KAJ8315817.1"/>
    </source>
</evidence>
<comment type="subcellular location">
    <subcellularLocation>
        <location evidence="1">Membrane</location>
        <topology evidence="1">Multi-pass membrane protein</topology>
    </subcellularLocation>
</comment>
<dbReference type="Gene3D" id="1.20.1250.20">
    <property type="entry name" value="MFS general substrate transporter like domains"/>
    <property type="match status" value="1"/>
</dbReference>
<dbReference type="PROSITE" id="PS50850">
    <property type="entry name" value="MFS"/>
    <property type="match status" value="1"/>
</dbReference>
<dbReference type="SUPFAM" id="SSF103473">
    <property type="entry name" value="MFS general substrate transporter"/>
    <property type="match status" value="1"/>
</dbReference>
<feature type="transmembrane region" description="Helical" evidence="7">
    <location>
        <begin position="421"/>
        <end position="441"/>
    </location>
</feature>
<dbReference type="InterPro" id="IPR005829">
    <property type="entry name" value="Sugar_transporter_CS"/>
</dbReference>
<keyword evidence="4 7" id="KW-0812">Transmembrane</keyword>
<feature type="transmembrane region" description="Helical" evidence="7">
    <location>
        <begin position="94"/>
        <end position="111"/>
    </location>
</feature>
<dbReference type="PROSITE" id="PS00217">
    <property type="entry name" value="SUGAR_TRANSPORT_2"/>
    <property type="match status" value="1"/>
</dbReference>
<comment type="similarity">
    <text evidence="2">Belongs to the major facilitator superfamily.</text>
</comment>
<proteinExistence type="inferred from homology"/>
<dbReference type="PANTHER" id="PTHR23511:SF34">
    <property type="entry name" value="SYNAPTIC VESICLE GLYCOPROTEIN 2"/>
    <property type="match status" value="1"/>
</dbReference>
<keyword evidence="10" id="KW-1185">Reference proteome</keyword>
<feature type="transmembrane region" description="Helical" evidence="7">
    <location>
        <begin position="332"/>
        <end position="352"/>
    </location>
</feature>
<dbReference type="InterPro" id="IPR005828">
    <property type="entry name" value="MFS_sugar_transport-like"/>
</dbReference>
<keyword evidence="6 7" id="KW-0472">Membrane</keyword>
<dbReference type="Pfam" id="PF00083">
    <property type="entry name" value="Sugar_tr"/>
    <property type="match status" value="1"/>
</dbReference>
<keyword evidence="5 7" id="KW-1133">Transmembrane helix</keyword>
<dbReference type="Pfam" id="PF07690">
    <property type="entry name" value="MFS_1"/>
    <property type="match status" value="1"/>
</dbReference>
<feature type="transmembrane region" description="Helical" evidence="7">
    <location>
        <begin position="55"/>
        <end position="79"/>
    </location>
</feature>
<evidence type="ECO:0000256" key="5">
    <source>
        <dbReference type="ARBA" id="ARBA00022989"/>
    </source>
</evidence>
<protein>
    <recommendedName>
        <fullName evidence="8">Major facilitator superfamily (MFS) profile domain-containing protein</fullName>
    </recommendedName>
</protein>
<evidence type="ECO:0000256" key="3">
    <source>
        <dbReference type="ARBA" id="ARBA00022448"/>
    </source>
</evidence>
<dbReference type="PROSITE" id="PS00216">
    <property type="entry name" value="SUGAR_TRANSPORT_1"/>
    <property type="match status" value="1"/>
</dbReference>
<dbReference type="InterPro" id="IPR036259">
    <property type="entry name" value="MFS_trans_sf"/>
</dbReference>
<dbReference type="InterPro" id="IPR020846">
    <property type="entry name" value="MFS_dom"/>
</dbReference>
<comment type="caution">
    <text evidence="9">The sequence shown here is derived from an EMBL/GenBank/DDBJ whole genome shotgun (WGS) entry which is preliminary data.</text>
</comment>
<feature type="transmembrane region" description="Helical" evidence="7">
    <location>
        <begin position="152"/>
        <end position="170"/>
    </location>
</feature>
<keyword evidence="3" id="KW-0813">Transport</keyword>
<dbReference type="Proteomes" id="UP001217089">
    <property type="component" value="Unassembled WGS sequence"/>
</dbReference>
<evidence type="ECO:0000256" key="1">
    <source>
        <dbReference type="ARBA" id="ARBA00004141"/>
    </source>
</evidence>
<reference evidence="9 10" key="1">
    <citation type="submission" date="2022-12" db="EMBL/GenBank/DDBJ databases">
        <title>Chromosome-level genome of Tegillarca granosa.</title>
        <authorList>
            <person name="Kim J."/>
        </authorList>
    </citation>
    <scope>NUCLEOTIDE SEQUENCE [LARGE SCALE GENOMIC DNA]</scope>
    <source>
        <strain evidence="9">Teg-2019</strain>
        <tissue evidence="9">Adductor muscle</tissue>
    </source>
</reference>
<feature type="transmembrane region" description="Helical" evidence="7">
    <location>
        <begin position="391"/>
        <end position="414"/>
    </location>
</feature>
<sequence length="537" mass="59344">MADHVQYYNNDVEQRESLLEHIHDDNGDYGRDNSEAEGTTYEDAIKQTGYGKFHIFVLILCGWAVSSDAIEVLSVSFMLPSATCELSLSSSDKGWLNAVIFIGMLIGGYVWGSLADHYGRRAVLLGSLTVNGLGGLGSSCAQIFWLFLLLRFISGIGVGGSMPVIFSYFTEFQPKEKRGMMISVLATFWMCGNIIAAGLAWIIIPLNIGYKSPDFDYDSWRIFVAVCTIPSLTSAAIFVLMPESPKFLLTKGHGLEALAVMKKVYKTNNPDSREDFKVKKLILTRDKYEKRDGIDLLKIDTRNSWYKIKSSIKLLLHSTVELFQPPLKRGTIVMLIVNFSLSYGYYGLWMWFPELFSRVEKYGGSPCESMSAKNQTAGNSTSGVCSKPEDWVFFEGFMTALSNLPGNLLTIFLMDRVGRKPLLVLSMLASGVSVFFIPFIHDKIQNLLISCLFGAVSTVGWNAIDVLSAELFPTNVRSTAIGVISGINRVAAILGNITFGELVDVHCAIPMLMVAALLTFGGLCSIKLPNTTRKDIH</sequence>